<keyword evidence="3" id="KW-1185">Reference proteome</keyword>
<protein>
    <recommendedName>
        <fullName evidence="4">KfrA N-terminal DNA-binding domain-containing protein</fullName>
    </recommendedName>
</protein>
<comment type="caution">
    <text evidence="2">The sequence shown here is derived from an EMBL/GenBank/DDBJ whole genome shotgun (WGS) entry which is preliminary data.</text>
</comment>
<evidence type="ECO:0000313" key="3">
    <source>
        <dbReference type="Proteomes" id="UP001224682"/>
    </source>
</evidence>
<evidence type="ECO:0008006" key="4">
    <source>
        <dbReference type="Google" id="ProtNLM"/>
    </source>
</evidence>
<dbReference type="Proteomes" id="UP001224682">
    <property type="component" value="Unassembled WGS sequence"/>
</dbReference>
<evidence type="ECO:0000313" key="2">
    <source>
        <dbReference type="EMBL" id="MDQ0305306.1"/>
    </source>
</evidence>
<dbReference type="EMBL" id="JAUSUI010000013">
    <property type="protein sequence ID" value="MDQ0305306.1"/>
    <property type="molecule type" value="Genomic_DNA"/>
</dbReference>
<organism evidence="2 3">
    <name type="scientific">Ancylobacter polymorphus</name>
    <dbReference type="NCBI Taxonomy" id="223390"/>
    <lineage>
        <taxon>Bacteria</taxon>
        <taxon>Pseudomonadati</taxon>
        <taxon>Pseudomonadota</taxon>
        <taxon>Alphaproteobacteria</taxon>
        <taxon>Hyphomicrobiales</taxon>
        <taxon>Xanthobacteraceae</taxon>
        <taxon>Ancylobacter</taxon>
    </lineage>
</organism>
<dbReference type="RefSeq" id="WP_307023234.1">
    <property type="nucleotide sequence ID" value="NZ_JAUSUI010000013.1"/>
</dbReference>
<reference evidence="2 3" key="1">
    <citation type="submission" date="2023-07" db="EMBL/GenBank/DDBJ databases">
        <title>Genomic Encyclopedia of Type Strains, Phase IV (KMG-IV): sequencing the most valuable type-strain genomes for metagenomic binning, comparative biology and taxonomic classification.</title>
        <authorList>
            <person name="Goeker M."/>
        </authorList>
    </citation>
    <scope>NUCLEOTIDE SEQUENCE [LARGE SCALE GENOMIC DNA]</scope>
    <source>
        <strain evidence="2 3">DSM 2457</strain>
    </source>
</reference>
<feature type="region of interest" description="Disordered" evidence="1">
    <location>
        <begin position="100"/>
        <end position="140"/>
    </location>
</feature>
<evidence type="ECO:0000256" key="1">
    <source>
        <dbReference type="SAM" id="MobiDB-lite"/>
    </source>
</evidence>
<proteinExistence type="predicted"/>
<accession>A0ABU0BJ21</accession>
<name>A0ABU0BJ21_9HYPH</name>
<sequence length="140" mass="14821">MTRTAMSSACEAHHLIGQIAGAQALGSPIKTALSIVARRTGLSERRVRGIWHKEARAIRAEELDALRRAAEAQKKAEFDADISELRARLARLEAAATVTPSHALRGAREAEGQEVAGPGGVVAAGRLSSPTGPRLRAEAR</sequence>
<gene>
    <name evidence="2" type="ORF">J2S75_004358</name>
</gene>